<evidence type="ECO:0000313" key="1">
    <source>
        <dbReference type="EMBL" id="KIC94359.1"/>
    </source>
</evidence>
<reference evidence="1 2" key="1">
    <citation type="submission" date="2014-11" db="EMBL/GenBank/DDBJ databases">
        <title>Genome sequence of Flavihumibacter solisilvae 3-3.</title>
        <authorList>
            <person name="Zhou G."/>
            <person name="Li M."/>
            <person name="Wang G."/>
        </authorList>
    </citation>
    <scope>NUCLEOTIDE SEQUENCE [LARGE SCALE GENOMIC DNA]</scope>
    <source>
        <strain evidence="1 2">3-3</strain>
    </source>
</reference>
<accession>A0A0C1IV21</accession>
<organism evidence="1 2">
    <name type="scientific">Flavihumibacter solisilvae</name>
    <dbReference type="NCBI Taxonomy" id="1349421"/>
    <lineage>
        <taxon>Bacteria</taxon>
        <taxon>Pseudomonadati</taxon>
        <taxon>Bacteroidota</taxon>
        <taxon>Chitinophagia</taxon>
        <taxon>Chitinophagales</taxon>
        <taxon>Chitinophagaceae</taxon>
        <taxon>Flavihumibacter</taxon>
    </lineage>
</organism>
<dbReference type="RefSeq" id="WP_039140119.1">
    <property type="nucleotide sequence ID" value="NZ_JSVC01000013.1"/>
</dbReference>
<dbReference type="AlphaFoldDB" id="A0A0C1IV21"/>
<protein>
    <submittedName>
        <fullName evidence="1">Uncharacterized protein</fullName>
    </submittedName>
</protein>
<proteinExistence type="predicted"/>
<name>A0A0C1IV21_9BACT</name>
<dbReference type="Proteomes" id="UP000031408">
    <property type="component" value="Unassembled WGS sequence"/>
</dbReference>
<gene>
    <name evidence="1" type="ORF">OI18_12110</name>
</gene>
<keyword evidence="2" id="KW-1185">Reference proteome</keyword>
<comment type="caution">
    <text evidence="1">The sequence shown here is derived from an EMBL/GenBank/DDBJ whole genome shotgun (WGS) entry which is preliminary data.</text>
</comment>
<sequence>MISENYPLFVGLVQDRFHYLNLSFEQAEKVYQYEQDKESYSGEKGFTDWEERDYERTIMMEILTAEQFSSYETIRNENIQQHERYLAEEDGGLANQFAYSTELINFYETVYLPEFLNDRNITRQYVRALNQAAKVEFLKKEYKKFLVDSKREILITHFRLYRTFKPNQLKLSLLHHSLSYIFPDYQAFKSRMDDATRTVAEYLKEKLQIVPETTDELFLRKSKELNEFVTAITKKYFGDPREWNIAIGHYTPEQERENRIMFPLLLDKESYGLRKSMNQSYTT</sequence>
<dbReference type="OrthoDB" id="669883at2"/>
<dbReference type="STRING" id="1349421.OI18_12110"/>
<evidence type="ECO:0000313" key="2">
    <source>
        <dbReference type="Proteomes" id="UP000031408"/>
    </source>
</evidence>
<dbReference type="EMBL" id="JSVC01000013">
    <property type="protein sequence ID" value="KIC94359.1"/>
    <property type="molecule type" value="Genomic_DNA"/>
</dbReference>